<dbReference type="EMBL" id="JACIEP010000004">
    <property type="protein sequence ID" value="MBB4035560.1"/>
    <property type="molecule type" value="Genomic_DNA"/>
</dbReference>
<comment type="caution">
    <text evidence="2">The sequence shown here is derived from an EMBL/GenBank/DDBJ whole genome shotgun (WGS) entry which is preliminary data.</text>
</comment>
<evidence type="ECO:0000313" key="2">
    <source>
        <dbReference type="EMBL" id="MBB4035560.1"/>
    </source>
</evidence>
<protein>
    <recommendedName>
        <fullName evidence="4">Lipoprotein</fullName>
    </recommendedName>
</protein>
<keyword evidence="3" id="KW-1185">Reference proteome</keyword>
<dbReference type="AlphaFoldDB" id="A0A840CHW9"/>
<evidence type="ECO:0008006" key="4">
    <source>
        <dbReference type="Google" id="ProtNLM"/>
    </source>
</evidence>
<evidence type="ECO:0000313" key="3">
    <source>
        <dbReference type="Proteomes" id="UP000555103"/>
    </source>
</evidence>
<accession>A0A840CHW9</accession>
<proteinExistence type="predicted"/>
<evidence type="ECO:0000256" key="1">
    <source>
        <dbReference type="SAM" id="SignalP"/>
    </source>
</evidence>
<keyword evidence="1" id="KW-0732">Signal</keyword>
<reference evidence="2 3" key="1">
    <citation type="submission" date="2020-08" db="EMBL/GenBank/DDBJ databases">
        <title>Genomic Encyclopedia of Type Strains, Phase IV (KMG-IV): sequencing the most valuable type-strain genomes for metagenomic binning, comparative biology and taxonomic classification.</title>
        <authorList>
            <person name="Goeker M."/>
        </authorList>
    </citation>
    <scope>NUCLEOTIDE SEQUENCE [LARGE SCALE GENOMIC DNA]</scope>
    <source>
        <strain evidence="2 3">DSM 104969</strain>
    </source>
</reference>
<name>A0A840CHW9_9BACT</name>
<dbReference type="Proteomes" id="UP000555103">
    <property type="component" value="Unassembled WGS sequence"/>
</dbReference>
<sequence length="129" mass="14852">MRNALFFIFCLLAIFNFTSCSDNDIVEGFTKVELKESLKCITDNEPKEMIDKRLGMVVLYKDKETNTVLSVYLEDKDNCYNACTLPEEYQIDGLIITFSGTVYYTNPAALTYNPLNGLDFEITELWIKK</sequence>
<dbReference type="RefSeq" id="WP_183306491.1">
    <property type="nucleotide sequence ID" value="NZ_JACIEP010000004.1"/>
</dbReference>
<feature type="signal peptide" evidence="1">
    <location>
        <begin position="1"/>
        <end position="22"/>
    </location>
</feature>
<feature type="chain" id="PRO_5032552565" description="Lipoprotein" evidence="1">
    <location>
        <begin position="23"/>
        <end position="129"/>
    </location>
</feature>
<organism evidence="2 3">
    <name type="scientific">Dysgonomonas hofstadii</name>
    <dbReference type="NCBI Taxonomy" id="637886"/>
    <lineage>
        <taxon>Bacteria</taxon>
        <taxon>Pseudomonadati</taxon>
        <taxon>Bacteroidota</taxon>
        <taxon>Bacteroidia</taxon>
        <taxon>Bacteroidales</taxon>
        <taxon>Dysgonomonadaceae</taxon>
        <taxon>Dysgonomonas</taxon>
    </lineage>
</organism>
<gene>
    <name evidence="2" type="ORF">GGR21_001453</name>
</gene>